<feature type="signal peptide" evidence="2">
    <location>
        <begin position="1"/>
        <end position="33"/>
    </location>
</feature>
<dbReference type="PROSITE" id="PS51257">
    <property type="entry name" value="PROKAR_LIPOPROTEIN"/>
    <property type="match status" value="1"/>
</dbReference>
<feature type="compositionally biased region" description="Acidic residues" evidence="1">
    <location>
        <begin position="101"/>
        <end position="113"/>
    </location>
</feature>
<dbReference type="KEGG" id="samy:DB32_008617"/>
<gene>
    <name evidence="3" type="ORF">DB32_008617</name>
</gene>
<dbReference type="STRING" id="927083.DB32_008617"/>
<evidence type="ECO:0000256" key="1">
    <source>
        <dbReference type="SAM" id="MobiDB-lite"/>
    </source>
</evidence>
<dbReference type="AlphaFoldDB" id="A0A0F6WAB6"/>
<evidence type="ECO:0008006" key="5">
    <source>
        <dbReference type="Google" id="ProtNLM"/>
    </source>
</evidence>
<reference evidence="3 4" key="1">
    <citation type="submission" date="2015-03" db="EMBL/GenBank/DDBJ databases">
        <title>Genome assembly of Sandaracinus amylolyticus DSM 53668.</title>
        <authorList>
            <person name="Sharma G."/>
            <person name="Subramanian S."/>
        </authorList>
    </citation>
    <scope>NUCLEOTIDE SEQUENCE [LARGE SCALE GENOMIC DNA]</scope>
    <source>
        <strain evidence="3 4">DSM 53668</strain>
    </source>
</reference>
<dbReference type="Proteomes" id="UP000034883">
    <property type="component" value="Chromosome"/>
</dbReference>
<evidence type="ECO:0000313" key="4">
    <source>
        <dbReference type="Proteomes" id="UP000034883"/>
    </source>
</evidence>
<evidence type="ECO:0000313" key="3">
    <source>
        <dbReference type="EMBL" id="AKF11468.1"/>
    </source>
</evidence>
<keyword evidence="4" id="KW-1185">Reference proteome</keyword>
<organism evidence="3 4">
    <name type="scientific">Sandaracinus amylolyticus</name>
    <dbReference type="NCBI Taxonomy" id="927083"/>
    <lineage>
        <taxon>Bacteria</taxon>
        <taxon>Pseudomonadati</taxon>
        <taxon>Myxococcota</taxon>
        <taxon>Polyangia</taxon>
        <taxon>Polyangiales</taxon>
        <taxon>Sandaracinaceae</taxon>
        <taxon>Sandaracinus</taxon>
    </lineage>
</organism>
<name>A0A0F6WAB6_9BACT</name>
<dbReference type="SUPFAM" id="SSF57184">
    <property type="entry name" value="Growth factor receptor domain"/>
    <property type="match status" value="1"/>
</dbReference>
<accession>A0A0F6WAB6</accession>
<keyword evidence="2" id="KW-0732">Signal</keyword>
<dbReference type="InterPro" id="IPR009030">
    <property type="entry name" value="Growth_fac_rcpt_cys_sf"/>
</dbReference>
<protein>
    <recommendedName>
        <fullName evidence="5">Tryptophan synthase alpha chain</fullName>
    </recommendedName>
</protein>
<feature type="region of interest" description="Disordered" evidence="1">
    <location>
        <begin position="85"/>
        <end position="119"/>
    </location>
</feature>
<dbReference type="EMBL" id="CP011125">
    <property type="protein sequence ID" value="AKF11468.1"/>
    <property type="molecule type" value="Genomic_DNA"/>
</dbReference>
<sequence length="348" mass="36260">MRAREVSVRNPRSSRMHRFLFCSALLFSVLSSACVGDPNCPEGSSWNAGANRCACDEGRARHRLSYRCLPLGDWVDGGLYVDDAGGPEGGVDDHDGGLDDAGLDDAGLDDAGLDDGGHDDAGLDASTSDCTACEAPPAHGEASCDEGSCGVSCEAGFEPVTVGTSQRCSAFGGAYVRRGDGTCVDENPLTGACNCGPFSALEVRWRVDREDPRVHAILGLCEAATTPESGSYGGAYVVEEEPSRRCLEPNGDTGECACPEGFTPSRSWIGRNDIDRRTRIVFCLASAPEPGATIASAYTELRCEGATSCATGEDCACPAQTRALEIASGLQRSGDGECATRSVICVAD</sequence>
<proteinExistence type="predicted"/>
<evidence type="ECO:0000256" key="2">
    <source>
        <dbReference type="SAM" id="SignalP"/>
    </source>
</evidence>
<feature type="chain" id="PRO_5002511455" description="Tryptophan synthase alpha chain" evidence="2">
    <location>
        <begin position="34"/>
        <end position="348"/>
    </location>
</feature>